<keyword evidence="4" id="KW-1185">Reference proteome</keyword>
<organism evidence="2">
    <name type="scientific">Cladocopium goreaui</name>
    <dbReference type="NCBI Taxonomy" id="2562237"/>
    <lineage>
        <taxon>Eukaryota</taxon>
        <taxon>Sar</taxon>
        <taxon>Alveolata</taxon>
        <taxon>Dinophyceae</taxon>
        <taxon>Suessiales</taxon>
        <taxon>Symbiodiniaceae</taxon>
        <taxon>Cladocopium</taxon>
    </lineage>
</organism>
<evidence type="ECO:0000256" key="1">
    <source>
        <dbReference type="SAM" id="MobiDB-lite"/>
    </source>
</evidence>
<dbReference type="EMBL" id="CAMXCT020000990">
    <property type="protein sequence ID" value="CAL1138815.1"/>
    <property type="molecule type" value="Genomic_DNA"/>
</dbReference>
<gene>
    <name evidence="2" type="ORF">C1SCF055_LOCUS12885</name>
</gene>
<evidence type="ECO:0000313" key="3">
    <source>
        <dbReference type="EMBL" id="CAL4772752.1"/>
    </source>
</evidence>
<reference evidence="2" key="1">
    <citation type="submission" date="2022-10" db="EMBL/GenBank/DDBJ databases">
        <authorList>
            <person name="Chen Y."/>
            <person name="Dougan E. K."/>
            <person name="Chan C."/>
            <person name="Rhodes N."/>
            <person name="Thang M."/>
        </authorList>
    </citation>
    <scope>NUCLEOTIDE SEQUENCE</scope>
</reference>
<evidence type="ECO:0000313" key="2">
    <source>
        <dbReference type="EMBL" id="CAI3985440.1"/>
    </source>
</evidence>
<feature type="region of interest" description="Disordered" evidence="1">
    <location>
        <begin position="1"/>
        <end position="60"/>
    </location>
</feature>
<dbReference type="EMBL" id="CAMXCT010000990">
    <property type="protein sequence ID" value="CAI3985440.1"/>
    <property type="molecule type" value="Genomic_DNA"/>
</dbReference>
<feature type="compositionally biased region" description="Low complexity" evidence="1">
    <location>
        <begin position="10"/>
        <end position="23"/>
    </location>
</feature>
<dbReference type="Proteomes" id="UP001152797">
    <property type="component" value="Unassembled WGS sequence"/>
</dbReference>
<evidence type="ECO:0000313" key="4">
    <source>
        <dbReference type="Proteomes" id="UP001152797"/>
    </source>
</evidence>
<dbReference type="EMBL" id="CAMXCT030000990">
    <property type="protein sequence ID" value="CAL4772752.1"/>
    <property type="molecule type" value="Genomic_DNA"/>
</dbReference>
<protein>
    <submittedName>
        <fullName evidence="2">Uncharacterized protein</fullName>
    </submittedName>
</protein>
<reference evidence="3 4" key="2">
    <citation type="submission" date="2024-05" db="EMBL/GenBank/DDBJ databases">
        <authorList>
            <person name="Chen Y."/>
            <person name="Shah S."/>
            <person name="Dougan E. K."/>
            <person name="Thang M."/>
            <person name="Chan C."/>
        </authorList>
    </citation>
    <scope>NUCLEOTIDE SEQUENCE [LARGE SCALE GENOMIC DNA]</scope>
</reference>
<dbReference type="AlphaFoldDB" id="A0A9P1C5G3"/>
<proteinExistence type="predicted"/>
<comment type="caution">
    <text evidence="2">The sequence shown here is derived from an EMBL/GenBank/DDBJ whole genome shotgun (WGS) entry which is preliminary data.</text>
</comment>
<accession>A0A9P1C5G3</accession>
<name>A0A9P1C5G3_9DINO</name>
<sequence length="145" mass="16048">MDRMPSCTWSRQHSNASTSASSHAELEVDDVTSGPGSDEHPAFAMQSGDEHPSAHALMDENETWEADLVTCAIDVLHRAMRAGQREHSNEDWRGILDFELLPLGDQSTAVSTAIAAIFPDWSEGDFEVKHDHLPQLLEALEQQQL</sequence>